<proteinExistence type="predicted"/>
<name>A0AB34J0M2_PRYPA</name>
<evidence type="ECO:0000313" key="3">
    <source>
        <dbReference type="EMBL" id="KAL1508834.1"/>
    </source>
</evidence>
<dbReference type="SMART" id="SM00317">
    <property type="entry name" value="SET"/>
    <property type="match status" value="1"/>
</dbReference>
<gene>
    <name evidence="3" type="ORF">AB1Y20_004929</name>
</gene>
<evidence type="ECO:0000259" key="2">
    <source>
        <dbReference type="PROSITE" id="PS50280"/>
    </source>
</evidence>
<dbReference type="Gene3D" id="2.170.270.10">
    <property type="entry name" value="SET domain"/>
    <property type="match status" value="1"/>
</dbReference>
<dbReference type="EMBL" id="JBGBPQ010000016">
    <property type="protein sequence ID" value="KAL1508834.1"/>
    <property type="molecule type" value="Genomic_DNA"/>
</dbReference>
<evidence type="ECO:0000313" key="4">
    <source>
        <dbReference type="Proteomes" id="UP001515480"/>
    </source>
</evidence>
<keyword evidence="4" id="KW-1185">Reference proteome</keyword>
<feature type="domain" description="SET" evidence="2">
    <location>
        <begin position="46"/>
        <end position="156"/>
    </location>
</feature>
<dbReference type="SUPFAM" id="SSF82199">
    <property type="entry name" value="SET domain"/>
    <property type="match status" value="1"/>
</dbReference>
<dbReference type="PANTHER" id="PTHR46167">
    <property type="entry name" value="N-LYSINE METHYLTRANSFERASE KMT5A"/>
    <property type="match status" value="1"/>
</dbReference>
<dbReference type="AlphaFoldDB" id="A0AB34J0M2"/>
<dbReference type="InterPro" id="IPR001214">
    <property type="entry name" value="SET_dom"/>
</dbReference>
<feature type="chain" id="PRO_5044235445" description="SET domain-containing protein" evidence="1">
    <location>
        <begin position="19"/>
        <end position="271"/>
    </location>
</feature>
<organism evidence="3 4">
    <name type="scientific">Prymnesium parvum</name>
    <name type="common">Toxic golden alga</name>
    <dbReference type="NCBI Taxonomy" id="97485"/>
    <lineage>
        <taxon>Eukaryota</taxon>
        <taxon>Haptista</taxon>
        <taxon>Haptophyta</taxon>
        <taxon>Prymnesiophyceae</taxon>
        <taxon>Prymnesiales</taxon>
        <taxon>Prymnesiaceae</taxon>
        <taxon>Prymnesium</taxon>
    </lineage>
</organism>
<dbReference type="GO" id="GO:0005700">
    <property type="term" value="C:polytene chromosome"/>
    <property type="evidence" value="ECO:0007669"/>
    <property type="project" value="TreeGrafter"/>
</dbReference>
<feature type="signal peptide" evidence="1">
    <location>
        <begin position="1"/>
        <end position="18"/>
    </location>
</feature>
<comment type="caution">
    <text evidence="3">The sequence shown here is derived from an EMBL/GenBank/DDBJ whole genome shotgun (WGS) entry which is preliminary data.</text>
</comment>
<dbReference type="InterPro" id="IPR051760">
    <property type="entry name" value="KMT5A"/>
</dbReference>
<keyword evidence="1" id="KW-0732">Signal</keyword>
<dbReference type="GO" id="GO:0006357">
    <property type="term" value="P:regulation of transcription by RNA polymerase II"/>
    <property type="evidence" value="ECO:0007669"/>
    <property type="project" value="TreeGrafter"/>
</dbReference>
<accession>A0AB34J0M2</accession>
<dbReference type="Proteomes" id="UP001515480">
    <property type="component" value="Unassembled WGS sequence"/>
</dbReference>
<dbReference type="PROSITE" id="PS50280">
    <property type="entry name" value="SET"/>
    <property type="match status" value="1"/>
</dbReference>
<dbReference type="PANTHER" id="PTHR46167:SF1">
    <property type="entry name" value="N-LYSINE METHYLTRANSFERASE KMT5A"/>
    <property type="match status" value="1"/>
</dbReference>
<dbReference type="Pfam" id="PF00856">
    <property type="entry name" value="SET"/>
    <property type="match status" value="1"/>
</dbReference>
<dbReference type="InterPro" id="IPR046341">
    <property type="entry name" value="SET_dom_sf"/>
</dbReference>
<reference evidence="3 4" key="1">
    <citation type="journal article" date="2024" name="Science">
        <title>Giant polyketide synthase enzymes in the biosynthesis of giant marine polyether toxins.</title>
        <authorList>
            <person name="Fallon T.R."/>
            <person name="Shende V.V."/>
            <person name="Wierzbicki I.H."/>
            <person name="Pendleton A.L."/>
            <person name="Watervoot N.F."/>
            <person name="Auber R.P."/>
            <person name="Gonzalez D.J."/>
            <person name="Wisecaver J.H."/>
            <person name="Moore B.S."/>
        </authorList>
    </citation>
    <scope>NUCLEOTIDE SEQUENCE [LARGE SCALE GENOMIC DNA]</scope>
    <source>
        <strain evidence="3 4">12B1</strain>
    </source>
</reference>
<dbReference type="GO" id="GO:0005634">
    <property type="term" value="C:nucleus"/>
    <property type="evidence" value="ECO:0007669"/>
    <property type="project" value="TreeGrafter"/>
</dbReference>
<protein>
    <recommendedName>
        <fullName evidence="2">SET domain-containing protein</fullName>
    </recommendedName>
</protein>
<sequence length="271" mass="29918">MRCLLAALVLKFNVGCHLQPRPISSLGLPHQQPPRPSRCRAVASELQVEVRPVAGKGMGAFAAEPAQKGTWVCSYRGEALTLLETMRLYAEREPEYLFAITPDLYIDANLSTHFSRYFNHDEHGNLRHTVDVAGRRVDFFAARDIGVGEELTFNYGAGYWLASRKEPLPGTDSRDFSLPVERTSVSGHALPLTPRTADEMEALLHLPVEEARAGCMRTLEYYGATRRSGGVVEVPLGLGPTAERMVVDPEKASLGLLYEAAFACCRQSEQL</sequence>
<dbReference type="GO" id="GO:0042799">
    <property type="term" value="F:histone H4K20 methyltransferase activity"/>
    <property type="evidence" value="ECO:0007669"/>
    <property type="project" value="TreeGrafter"/>
</dbReference>
<evidence type="ECO:0000256" key="1">
    <source>
        <dbReference type="SAM" id="SignalP"/>
    </source>
</evidence>